<name>A0A7M5V2W3_9CNID</name>
<evidence type="ECO:0000313" key="3">
    <source>
        <dbReference type="EnsemblMetazoa" id="CLYHEMP010392.1"/>
    </source>
</evidence>
<accession>A0A7M5V2W3</accession>
<keyword evidence="2" id="KW-0812">Transmembrane</keyword>
<feature type="compositionally biased region" description="Low complexity" evidence="1">
    <location>
        <begin position="249"/>
        <end position="304"/>
    </location>
</feature>
<organism evidence="3 4">
    <name type="scientific">Clytia hemisphaerica</name>
    <dbReference type="NCBI Taxonomy" id="252671"/>
    <lineage>
        <taxon>Eukaryota</taxon>
        <taxon>Metazoa</taxon>
        <taxon>Cnidaria</taxon>
        <taxon>Hydrozoa</taxon>
        <taxon>Hydroidolina</taxon>
        <taxon>Leptothecata</taxon>
        <taxon>Obeliida</taxon>
        <taxon>Clytiidae</taxon>
        <taxon>Clytia</taxon>
    </lineage>
</organism>
<dbReference type="EnsemblMetazoa" id="CLYHEMT010392.1">
    <property type="protein sequence ID" value="CLYHEMP010392.1"/>
    <property type="gene ID" value="CLYHEMG010392"/>
</dbReference>
<feature type="region of interest" description="Disordered" evidence="1">
    <location>
        <begin position="455"/>
        <end position="487"/>
    </location>
</feature>
<feature type="transmembrane region" description="Helical" evidence="2">
    <location>
        <begin position="6"/>
        <end position="25"/>
    </location>
</feature>
<evidence type="ECO:0000256" key="2">
    <source>
        <dbReference type="SAM" id="Phobius"/>
    </source>
</evidence>
<proteinExistence type="predicted"/>
<dbReference type="GeneID" id="136801145"/>
<keyword evidence="2" id="KW-0472">Membrane</keyword>
<feature type="region of interest" description="Disordered" evidence="1">
    <location>
        <begin position="243"/>
        <end position="304"/>
    </location>
</feature>
<dbReference type="RefSeq" id="XP_066913869.1">
    <property type="nucleotide sequence ID" value="XM_067057768.1"/>
</dbReference>
<feature type="compositionally biased region" description="Low complexity" evidence="1">
    <location>
        <begin position="614"/>
        <end position="630"/>
    </location>
</feature>
<sequence>MVLNTIILYFLFYIYSPVNGLYVSYQRLEDLKVTRTSSGDHWFADSQSKCERFINAIFEPNELRCKCPHELPHFFGENGEWYGCYADNQIDDSCLFTTETGHILNIHHSDQCGYIPTNHLLHHQNSLEEGMECRLEENDIPLLIHNSQEWELPPVTPNENNDEGGNQVLGNTESVQSYLESLVDGQICKRYENRLLISKYEWIIGRLLRVRLKCRKPNDNRIIKGCFIGKALGTSTFLIKKPENPIPKPITTTATPLTTTTTTIPTTTTSTTTTTTTTTTPTTTTTTPTTSTPKTTTTIPMTIPTTTSTITSSLKNVAKSSSVATPTKVKPVVTTTTPKTTTVNPWFEVHHNKRTKQEQDLAVKVALGIGLATLAIILFIIFIVICRKCKNDRAQRRERRNTQVGEEVDNRSERSNKYVISSVKSTVPVIQNEELYMELDLNSVEPEQYADLQTLRRPNESRKNPPIPDFNSESGGTLRRPSEDSVITQTSNFGERYRSTIRRPSEDSVNTQTSNFGERYRSTVRRPSSESILSQLGSDYKNGTFPRLSEGRTITGIPDFGIPKYGRGTMRRPSAESLPPIPGSENKNMTFPRLSEGRMPIPDFSEMYRPSTMRRPSSESIPPIPRAESSNTLASVSEELNSSPITDCDKMKPETDQCDDEAIYNEIPIYFETYADPTEVTK</sequence>
<protein>
    <submittedName>
        <fullName evidence="3">Uncharacterized protein</fullName>
    </submittedName>
</protein>
<reference evidence="3" key="1">
    <citation type="submission" date="2021-01" db="UniProtKB">
        <authorList>
            <consortium name="EnsemblMetazoa"/>
        </authorList>
    </citation>
    <scope>IDENTIFICATION</scope>
</reference>
<feature type="region of interest" description="Disordered" evidence="1">
    <location>
        <begin position="394"/>
        <end position="414"/>
    </location>
</feature>
<feature type="region of interest" description="Disordered" evidence="1">
    <location>
        <begin position="559"/>
        <end position="654"/>
    </location>
</feature>
<feature type="transmembrane region" description="Helical" evidence="2">
    <location>
        <begin position="361"/>
        <end position="385"/>
    </location>
</feature>
<evidence type="ECO:0000313" key="4">
    <source>
        <dbReference type="Proteomes" id="UP000594262"/>
    </source>
</evidence>
<feature type="compositionally biased region" description="Polar residues" evidence="1">
    <location>
        <begin position="631"/>
        <end position="645"/>
    </location>
</feature>
<keyword evidence="4" id="KW-1185">Reference proteome</keyword>
<dbReference type="AlphaFoldDB" id="A0A7M5V2W3"/>
<keyword evidence="2" id="KW-1133">Transmembrane helix</keyword>
<dbReference type="Proteomes" id="UP000594262">
    <property type="component" value="Unplaced"/>
</dbReference>
<evidence type="ECO:0000256" key="1">
    <source>
        <dbReference type="SAM" id="MobiDB-lite"/>
    </source>
</evidence>